<dbReference type="RefSeq" id="XP_049125736.1">
    <property type="nucleotide sequence ID" value="XM_049269779.1"/>
</dbReference>
<organism evidence="2 3">
    <name type="scientific">Colletotrichum spaethianum</name>
    <dbReference type="NCBI Taxonomy" id="700344"/>
    <lineage>
        <taxon>Eukaryota</taxon>
        <taxon>Fungi</taxon>
        <taxon>Dikarya</taxon>
        <taxon>Ascomycota</taxon>
        <taxon>Pezizomycotina</taxon>
        <taxon>Sordariomycetes</taxon>
        <taxon>Hypocreomycetidae</taxon>
        <taxon>Glomerellales</taxon>
        <taxon>Glomerellaceae</taxon>
        <taxon>Colletotrichum</taxon>
        <taxon>Colletotrichum spaethianum species complex</taxon>
    </lineage>
</organism>
<feature type="region of interest" description="Disordered" evidence="1">
    <location>
        <begin position="1"/>
        <end position="22"/>
    </location>
</feature>
<name>A0AA37P5C2_9PEZI</name>
<accession>A0AA37P5C2</accession>
<dbReference type="AlphaFoldDB" id="A0AA37P5C2"/>
<evidence type="ECO:0000313" key="2">
    <source>
        <dbReference type="EMBL" id="GKT43386.1"/>
    </source>
</evidence>
<keyword evidence="3" id="KW-1185">Reference proteome</keyword>
<evidence type="ECO:0000256" key="1">
    <source>
        <dbReference type="SAM" id="MobiDB-lite"/>
    </source>
</evidence>
<evidence type="ECO:0000313" key="3">
    <source>
        <dbReference type="Proteomes" id="UP001055115"/>
    </source>
</evidence>
<sequence>MVRPPDNLGTCRDGAGGEDKVSRVPELGFSRRLEFSLERQGSVPGGRIPITYHIPDLLVMVRSNPYRR</sequence>
<dbReference type="GeneID" id="73324369"/>
<protein>
    <submittedName>
        <fullName evidence="2">Uncharacterized protein</fullName>
    </submittedName>
</protein>
<proteinExistence type="predicted"/>
<gene>
    <name evidence="2" type="ORF">ColSpa_03567</name>
</gene>
<reference evidence="2 3" key="1">
    <citation type="submission" date="2022-03" db="EMBL/GenBank/DDBJ databases">
        <title>Genome data of Colletotrichum spp.</title>
        <authorList>
            <person name="Utami Y.D."/>
            <person name="Hiruma K."/>
        </authorList>
    </citation>
    <scope>NUCLEOTIDE SEQUENCE [LARGE SCALE GENOMIC DNA]</scope>
    <source>
        <strain evidence="2 3">MAFF 239500</strain>
    </source>
</reference>
<dbReference type="Proteomes" id="UP001055115">
    <property type="component" value="Unassembled WGS sequence"/>
</dbReference>
<dbReference type="EMBL" id="BQXU01000007">
    <property type="protein sequence ID" value="GKT43386.1"/>
    <property type="molecule type" value="Genomic_DNA"/>
</dbReference>
<comment type="caution">
    <text evidence="2">The sequence shown here is derived from an EMBL/GenBank/DDBJ whole genome shotgun (WGS) entry which is preliminary data.</text>
</comment>